<proteinExistence type="inferred from homology"/>
<comment type="caution">
    <text evidence="3">The sequence shown here is derived from an EMBL/GenBank/DDBJ whole genome shotgun (WGS) entry which is preliminary data.</text>
</comment>
<dbReference type="Pfam" id="PF05760">
    <property type="entry name" value="IER"/>
    <property type="match status" value="1"/>
</dbReference>
<protein>
    <recommendedName>
        <fullName evidence="4">Immediate early response gene 5-like protein</fullName>
    </recommendedName>
</protein>
<evidence type="ECO:0000313" key="3">
    <source>
        <dbReference type="EMBL" id="KAL0273461.1"/>
    </source>
</evidence>
<dbReference type="InterPro" id="IPR008653">
    <property type="entry name" value="IER"/>
</dbReference>
<evidence type="ECO:0000256" key="2">
    <source>
        <dbReference type="SAM" id="MobiDB-lite"/>
    </source>
</evidence>
<gene>
    <name evidence="3" type="ORF">PYX00_006117</name>
</gene>
<feature type="region of interest" description="Disordered" evidence="2">
    <location>
        <begin position="113"/>
        <end position="180"/>
    </location>
</feature>
<reference evidence="3" key="1">
    <citation type="journal article" date="2024" name="Gigascience">
        <title>Chromosome-level genome of the poultry shaft louse Menopon gallinae provides insight into the host-switching and adaptive evolution of parasitic lice.</title>
        <authorList>
            <person name="Xu Y."/>
            <person name="Ma L."/>
            <person name="Liu S."/>
            <person name="Liang Y."/>
            <person name="Liu Q."/>
            <person name="He Z."/>
            <person name="Tian L."/>
            <person name="Duan Y."/>
            <person name="Cai W."/>
            <person name="Li H."/>
            <person name="Song F."/>
        </authorList>
    </citation>
    <scope>NUCLEOTIDE SEQUENCE</scope>
    <source>
        <strain evidence="3">Cailab_2023a</strain>
    </source>
</reference>
<evidence type="ECO:0008006" key="4">
    <source>
        <dbReference type="Google" id="ProtNLM"/>
    </source>
</evidence>
<dbReference type="PANTHER" id="PTHR15895">
    <property type="entry name" value="IMMEDIATE EARLY RESPONSE GENE"/>
    <property type="match status" value="1"/>
</dbReference>
<accession>A0AAW2HV88</accession>
<comment type="similarity">
    <text evidence="1">Belongs to the IER family.</text>
</comment>
<organism evidence="3">
    <name type="scientific">Menopon gallinae</name>
    <name type="common">poultry shaft louse</name>
    <dbReference type="NCBI Taxonomy" id="328185"/>
    <lineage>
        <taxon>Eukaryota</taxon>
        <taxon>Metazoa</taxon>
        <taxon>Ecdysozoa</taxon>
        <taxon>Arthropoda</taxon>
        <taxon>Hexapoda</taxon>
        <taxon>Insecta</taxon>
        <taxon>Pterygota</taxon>
        <taxon>Neoptera</taxon>
        <taxon>Paraneoptera</taxon>
        <taxon>Psocodea</taxon>
        <taxon>Troctomorpha</taxon>
        <taxon>Phthiraptera</taxon>
        <taxon>Amblycera</taxon>
        <taxon>Menoponidae</taxon>
        <taxon>Menopon</taxon>
    </lineage>
</organism>
<evidence type="ECO:0000256" key="1">
    <source>
        <dbReference type="ARBA" id="ARBA00006186"/>
    </source>
</evidence>
<dbReference type="AlphaFoldDB" id="A0AAW2HV88"/>
<sequence length="285" mass="31713">MACDTYAQKENNKEGYLKMATDAQRLISISLTKIAQSRTQRGGVSLHRNLLVATVLQKARYIFMEEAYQIVHGRPSYVSPPPPQIQNTLPEQIDYDEEDEEDGLIGLTAEEAGSDSVAASQDSGEERIKMSNFPPCLQCSDDKENQRPDPFTYLDNLDRSKCSGRKRRSSERDDEDDLEDEFQVKKCRGVSDKISQELDDLPIDLTDSEKATLLAEVASSGSELSDEDAPNTMEIDRITSLVSIFSFETGFQSLTRSVSTPDLCSAQAKEHLTSDSSRAFLTMTA</sequence>
<name>A0AAW2HV88_9NEOP</name>
<dbReference type="EMBL" id="JARGDH010000003">
    <property type="protein sequence ID" value="KAL0273461.1"/>
    <property type="molecule type" value="Genomic_DNA"/>
</dbReference>